<dbReference type="VEuPathDB" id="VectorBase:ASIC018179"/>
<evidence type="ECO:0000256" key="4">
    <source>
        <dbReference type="PROSITE-ProRule" id="PRU00134"/>
    </source>
</evidence>
<reference evidence="7 9" key="1">
    <citation type="journal article" date="2014" name="BMC Genomics">
        <title>Genome sequence of Anopheles sinensis provides insight into genetics basis of mosquito competence for malaria parasites.</title>
        <authorList>
            <person name="Zhou D."/>
            <person name="Zhang D."/>
            <person name="Ding G."/>
            <person name="Shi L."/>
            <person name="Hou Q."/>
            <person name="Ye Y."/>
            <person name="Xu Y."/>
            <person name="Zhou H."/>
            <person name="Xiong C."/>
            <person name="Li S."/>
            <person name="Yu J."/>
            <person name="Hong S."/>
            <person name="Yu X."/>
            <person name="Zou P."/>
            <person name="Chen C."/>
            <person name="Chang X."/>
            <person name="Wang W."/>
            <person name="Lv Y."/>
            <person name="Sun Y."/>
            <person name="Ma L."/>
            <person name="Shen B."/>
            <person name="Zhu C."/>
        </authorList>
    </citation>
    <scope>NUCLEOTIDE SEQUENCE [LARGE SCALE GENOMIC DNA]</scope>
</reference>
<dbReference type="OrthoDB" id="6054366at2759"/>
<dbReference type="EnsemblMetazoa" id="ASIC018179-RA">
    <property type="protein sequence ID" value="ASIC018179-PA"/>
    <property type="gene ID" value="ASIC018179"/>
</dbReference>
<evidence type="ECO:0000313" key="9">
    <source>
        <dbReference type="Proteomes" id="UP000030765"/>
    </source>
</evidence>
<evidence type="ECO:0000313" key="7">
    <source>
        <dbReference type="EMBL" id="KFB50123.1"/>
    </source>
</evidence>
<keyword evidence="2 4" id="KW-0863">Zinc-finger</keyword>
<keyword evidence="9" id="KW-1185">Reference proteome</keyword>
<dbReference type="EMBL" id="KE525347">
    <property type="protein sequence ID" value="KFB50123.1"/>
    <property type="molecule type" value="Genomic_DNA"/>
</dbReference>
<dbReference type="SUPFAM" id="SSF144232">
    <property type="entry name" value="HIT/MYND zinc finger-like"/>
    <property type="match status" value="1"/>
</dbReference>
<dbReference type="PANTHER" id="PTHR47111">
    <property type="entry name" value="BCDNA.LD29892"/>
    <property type="match status" value="1"/>
</dbReference>
<dbReference type="Gene3D" id="6.10.140.2220">
    <property type="match status" value="1"/>
</dbReference>
<dbReference type="Pfam" id="PF01753">
    <property type="entry name" value="zf-MYND"/>
    <property type="match status" value="1"/>
</dbReference>
<dbReference type="GO" id="GO:0008170">
    <property type="term" value="F:N-methyltransferase activity"/>
    <property type="evidence" value="ECO:0007669"/>
    <property type="project" value="UniProtKB-ARBA"/>
</dbReference>
<proteinExistence type="predicted"/>
<keyword evidence="1" id="KW-0479">Metal-binding</keyword>
<dbReference type="PROSITE" id="PS50280">
    <property type="entry name" value="SET"/>
    <property type="match status" value="1"/>
</dbReference>
<keyword evidence="3" id="KW-0862">Zinc</keyword>
<dbReference type="GO" id="GO:0008757">
    <property type="term" value="F:S-adenosylmethionine-dependent methyltransferase activity"/>
    <property type="evidence" value="ECO:0007669"/>
    <property type="project" value="UniProtKB-ARBA"/>
</dbReference>
<evidence type="ECO:0000256" key="3">
    <source>
        <dbReference type="ARBA" id="ARBA00022833"/>
    </source>
</evidence>
<dbReference type="PANTHER" id="PTHR47111:SF1">
    <property type="entry name" value="SET AND MYND DOMAIN-CONTAINING PROTEIN 4"/>
    <property type="match status" value="1"/>
</dbReference>
<dbReference type="InterPro" id="IPR002893">
    <property type="entry name" value="Znf_MYND"/>
</dbReference>
<dbReference type="PROSITE" id="PS01360">
    <property type="entry name" value="ZF_MYND_1"/>
    <property type="match status" value="1"/>
</dbReference>
<dbReference type="Proteomes" id="UP000030765">
    <property type="component" value="Unassembled WGS sequence"/>
</dbReference>
<dbReference type="PROSITE" id="PS50865">
    <property type="entry name" value="ZF_MYND_2"/>
    <property type="match status" value="1"/>
</dbReference>
<name>A0A084WIS9_ANOSI</name>
<dbReference type="AlphaFoldDB" id="A0A084WIS9"/>
<sequence>MLRPEVIKQLESPAMGLATSWAISRRSVPCRNLEEVRDAFKRKYWPFEKDKVAKNNEKAISLREQGNLAYKTTPKDADRAMEYYNKSICMAVEDSEELGIGYANRSAVYFNRKMYRECLENIRLAKEHHYPERLMNKLIEREERCLENIALSNENPEEAETGEKHCSLKSCLEMSDDGKGIRTSCDLSAGEKVLLEKPFLLVVEPELAYKRCDYCGKNNNFNLRPCTSCTAVMYCSENCQEQALQRYHQFECEIVDELKLLFRGPKANRLLHLSLRLFWHGVLLYLEDPETFPQRCENRAELVQYRNPFTLEPSDYFFYLYLKGSEKLASKERSTEQVDLTGICVTQFATVLIYYLAVEENTSLVQRFEGKEAGELLRKLLFALVYQASDLADHRPEETTCFYPFSRLIRHSCAPTAERFLHNFQTMVVLKRPVLMGQEITIAYDEKLTTDRTTKEKRLEKASSGYNIQECNCEGCKSDYPLLKDIEKDEALSKELETIRVEANEVYQRNKLAEFLDRYDNQYPKQELVEAWNMYREFILKDL</sequence>
<evidence type="ECO:0000259" key="5">
    <source>
        <dbReference type="PROSITE" id="PS50280"/>
    </source>
</evidence>
<evidence type="ECO:0000313" key="8">
    <source>
        <dbReference type="EnsemblMetazoa" id="ASIC018179-PA"/>
    </source>
</evidence>
<dbReference type="EMBL" id="ATLV01023945">
    <property type="status" value="NOT_ANNOTATED_CDS"/>
    <property type="molecule type" value="Genomic_DNA"/>
</dbReference>
<accession>A0A084WIS9</accession>
<dbReference type="InterPro" id="IPR001214">
    <property type="entry name" value="SET_dom"/>
</dbReference>
<feature type="domain" description="SET" evidence="5">
    <location>
        <begin position="163"/>
        <end position="445"/>
    </location>
</feature>
<evidence type="ECO:0000256" key="2">
    <source>
        <dbReference type="ARBA" id="ARBA00022771"/>
    </source>
</evidence>
<dbReference type="OMA" id="YHQFECE"/>
<dbReference type="VEuPathDB" id="VectorBase:ASIS005116"/>
<evidence type="ECO:0000259" key="6">
    <source>
        <dbReference type="PROSITE" id="PS50865"/>
    </source>
</evidence>
<dbReference type="InterPro" id="IPR011990">
    <property type="entry name" value="TPR-like_helical_dom_sf"/>
</dbReference>
<dbReference type="GO" id="GO:0008270">
    <property type="term" value="F:zinc ion binding"/>
    <property type="evidence" value="ECO:0007669"/>
    <property type="project" value="UniProtKB-KW"/>
</dbReference>
<dbReference type="Gene3D" id="1.10.220.160">
    <property type="match status" value="1"/>
</dbReference>
<organism evidence="7">
    <name type="scientific">Anopheles sinensis</name>
    <name type="common">Mosquito</name>
    <dbReference type="NCBI Taxonomy" id="74873"/>
    <lineage>
        <taxon>Eukaryota</taxon>
        <taxon>Metazoa</taxon>
        <taxon>Ecdysozoa</taxon>
        <taxon>Arthropoda</taxon>
        <taxon>Hexapoda</taxon>
        <taxon>Insecta</taxon>
        <taxon>Pterygota</taxon>
        <taxon>Neoptera</taxon>
        <taxon>Endopterygota</taxon>
        <taxon>Diptera</taxon>
        <taxon>Nematocera</taxon>
        <taxon>Culicoidea</taxon>
        <taxon>Culicidae</taxon>
        <taxon>Anophelinae</taxon>
        <taxon>Anopheles</taxon>
    </lineage>
</organism>
<dbReference type="Gene3D" id="1.25.40.10">
    <property type="entry name" value="Tetratricopeptide repeat domain"/>
    <property type="match status" value="1"/>
</dbReference>
<dbReference type="Gene3D" id="2.170.270.10">
    <property type="entry name" value="SET domain"/>
    <property type="match status" value="1"/>
</dbReference>
<dbReference type="InterPro" id="IPR046341">
    <property type="entry name" value="SET_dom_sf"/>
</dbReference>
<protein>
    <recommendedName>
        <fullName evidence="10">MYND-type domain-containing protein</fullName>
    </recommendedName>
</protein>
<feature type="domain" description="MYND-type" evidence="6">
    <location>
        <begin position="212"/>
        <end position="252"/>
    </location>
</feature>
<dbReference type="SUPFAM" id="SSF82199">
    <property type="entry name" value="SET domain"/>
    <property type="match status" value="1"/>
</dbReference>
<dbReference type="SUPFAM" id="SSF48452">
    <property type="entry name" value="TPR-like"/>
    <property type="match status" value="1"/>
</dbReference>
<dbReference type="STRING" id="74873.A0A084WIS9"/>
<reference evidence="8" key="2">
    <citation type="submission" date="2020-05" db="UniProtKB">
        <authorList>
            <consortium name="EnsemblMetazoa"/>
        </authorList>
    </citation>
    <scope>IDENTIFICATION</scope>
</reference>
<dbReference type="Pfam" id="PF00856">
    <property type="entry name" value="SET"/>
    <property type="match status" value="1"/>
</dbReference>
<dbReference type="GO" id="GO:0008276">
    <property type="term" value="F:protein methyltransferase activity"/>
    <property type="evidence" value="ECO:0007669"/>
    <property type="project" value="UniProtKB-ARBA"/>
</dbReference>
<gene>
    <name evidence="7" type="ORF">ZHAS_00018179</name>
</gene>
<evidence type="ECO:0008006" key="10">
    <source>
        <dbReference type="Google" id="ProtNLM"/>
    </source>
</evidence>
<evidence type="ECO:0000256" key="1">
    <source>
        <dbReference type="ARBA" id="ARBA00022723"/>
    </source>
</evidence>